<evidence type="ECO:0000313" key="6">
    <source>
        <dbReference type="Proteomes" id="UP000670475"/>
    </source>
</evidence>
<dbReference type="GO" id="GO:0030170">
    <property type="term" value="F:pyridoxal phosphate binding"/>
    <property type="evidence" value="ECO:0007669"/>
    <property type="project" value="InterPro"/>
</dbReference>
<evidence type="ECO:0000259" key="3">
    <source>
        <dbReference type="PROSITE" id="PS51340"/>
    </source>
</evidence>
<dbReference type="InterPro" id="IPR001041">
    <property type="entry name" value="2Fe-2S_ferredoxin-type"/>
</dbReference>
<gene>
    <name evidence="5" type="ORF">JFN87_16115</name>
</gene>
<dbReference type="Gene3D" id="2.40.33.20">
    <property type="entry name" value="PK beta-barrel domain-like"/>
    <property type="match status" value="1"/>
</dbReference>
<dbReference type="InterPro" id="IPR052353">
    <property type="entry name" value="Benzoxazolinone_Detox_Enz"/>
</dbReference>
<dbReference type="PROSITE" id="PS51384">
    <property type="entry name" value="FAD_FR"/>
    <property type="match status" value="1"/>
</dbReference>
<protein>
    <submittedName>
        <fullName evidence="5">MOSC domain-containing protein</fullName>
    </submittedName>
</protein>
<dbReference type="InterPro" id="IPR005302">
    <property type="entry name" value="MoCF_Sase_C"/>
</dbReference>
<dbReference type="Pfam" id="PF03475">
    <property type="entry name" value="YiiM_3-alpha"/>
    <property type="match status" value="1"/>
</dbReference>
<dbReference type="InterPro" id="IPR036010">
    <property type="entry name" value="2Fe-2S_ferredoxin-like_sf"/>
</dbReference>
<dbReference type="RefSeq" id="WP_209340758.1">
    <property type="nucleotide sequence ID" value="NZ_JAGIQL010000058.1"/>
</dbReference>
<dbReference type="GO" id="GO:0030151">
    <property type="term" value="F:molybdenum ion binding"/>
    <property type="evidence" value="ECO:0007669"/>
    <property type="project" value="InterPro"/>
</dbReference>
<evidence type="ECO:0000256" key="1">
    <source>
        <dbReference type="SAM" id="MobiDB-lite"/>
    </source>
</evidence>
<dbReference type="InterPro" id="IPR011037">
    <property type="entry name" value="Pyrv_Knase-like_insert_dom_sf"/>
</dbReference>
<feature type="domain" description="MOSC" evidence="3">
    <location>
        <begin position="29"/>
        <end position="164"/>
    </location>
</feature>
<dbReference type="InterPro" id="IPR001433">
    <property type="entry name" value="OxRdtase_FAD/NAD-bd"/>
</dbReference>
<dbReference type="Proteomes" id="UP000670475">
    <property type="component" value="Unassembled WGS sequence"/>
</dbReference>
<dbReference type="Pfam" id="PF00175">
    <property type="entry name" value="NAD_binding_1"/>
    <property type="match status" value="1"/>
</dbReference>
<dbReference type="Gene3D" id="3.40.50.80">
    <property type="entry name" value="Nucleotide-binding domain of ferredoxin-NADP reductase (FNR) module"/>
    <property type="match status" value="1"/>
</dbReference>
<evidence type="ECO:0000313" key="5">
    <source>
        <dbReference type="EMBL" id="MBP0459016.1"/>
    </source>
</evidence>
<evidence type="ECO:0000259" key="2">
    <source>
        <dbReference type="PROSITE" id="PS51085"/>
    </source>
</evidence>
<dbReference type="Pfam" id="PF00111">
    <property type="entry name" value="Fer2"/>
    <property type="match status" value="1"/>
</dbReference>
<dbReference type="Pfam" id="PF03473">
    <property type="entry name" value="MOSC"/>
    <property type="match status" value="1"/>
</dbReference>
<dbReference type="Gene3D" id="2.40.30.10">
    <property type="entry name" value="Translation factors"/>
    <property type="match status" value="1"/>
</dbReference>
<feature type="domain" description="FAD-binding FR-type" evidence="4">
    <location>
        <begin position="239"/>
        <end position="361"/>
    </location>
</feature>
<keyword evidence="6" id="KW-1185">Reference proteome</keyword>
<dbReference type="SUPFAM" id="SSF52343">
    <property type="entry name" value="Ferredoxin reductase-like, C-terminal NADP-linked domain"/>
    <property type="match status" value="1"/>
</dbReference>
<dbReference type="CDD" id="cd00207">
    <property type="entry name" value="fer2"/>
    <property type="match status" value="1"/>
</dbReference>
<sequence>MATLLSVNVGKPRDVPWKGKTVHTGAWKSAVEGPRMVRRLNVDGDGQGDLAGHGGEIRAVLVYQLQSYRYWREQLGRDDLDFGIFGENFTVDGLPDDEVCVGDRYRVGEAEFEVTQPRVTCYRVGMRLGEPTMASLLVAHHRPGFYLRVITEGRVRAGDEITLTRRGPEELTVADADALLYLPRRDPEKLRQALNIPALSPGWQQSFRELAAARQPEAEPGWPEAGAGTRQPKKEPAWPGFRAMRVTRIVRETATVSSLYLDTLDGAPVPDARPGQYLSVRLTADAKASGAPAVPGTAEAPHAPAAPAVRSYSLSSVPTDSTYRISVKHEPHGKVSGFIHAALRPGGLLDVASARGTFVLQGGDRPIVLVSAGIGATPVLAMLHRLAATKDPRPVWWIHTAHDRAQHAFADEAHALLERLPTAQEHIFYTSDAPRPGELHVTQGRPTARALADMGVPADADAYLCGPSAFMDALSGFLRERGLPPERIHTEQFSALPAINPGVTGGTGVTGVAGQAAVRPHQPPGAPGTGPLVTFARSGVTTPWSAGHASLLDLAEACDVPTRWSCRTGVCHTCVTHLVDGDVTYTTEPLEPPEPGTVLVCCSAPAGEVVLDL</sequence>
<dbReference type="InterPro" id="IPR017927">
    <property type="entry name" value="FAD-bd_FR_type"/>
</dbReference>
<dbReference type="SUPFAM" id="SSF63380">
    <property type="entry name" value="Riboflavin synthase domain-like"/>
    <property type="match status" value="1"/>
</dbReference>
<dbReference type="InterPro" id="IPR017938">
    <property type="entry name" value="Riboflavin_synthase-like_b-brl"/>
</dbReference>
<dbReference type="PROSITE" id="PS51340">
    <property type="entry name" value="MOSC"/>
    <property type="match status" value="1"/>
</dbReference>
<dbReference type="GO" id="GO:0016491">
    <property type="term" value="F:oxidoreductase activity"/>
    <property type="evidence" value="ECO:0007669"/>
    <property type="project" value="InterPro"/>
</dbReference>
<evidence type="ECO:0000259" key="4">
    <source>
        <dbReference type="PROSITE" id="PS51384"/>
    </source>
</evidence>
<organism evidence="5 6">
    <name type="scientific">Streptomyces montanisoli</name>
    <dbReference type="NCBI Taxonomy" id="2798581"/>
    <lineage>
        <taxon>Bacteria</taxon>
        <taxon>Bacillati</taxon>
        <taxon>Actinomycetota</taxon>
        <taxon>Actinomycetes</taxon>
        <taxon>Kitasatosporales</taxon>
        <taxon>Streptomycetaceae</taxon>
        <taxon>Streptomyces</taxon>
    </lineage>
</organism>
<reference evidence="5" key="1">
    <citation type="submission" date="2021-03" db="EMBL/GenBank/DDBJ databases">
        <title>Whole genome sequence of Streptomyces bomunensis MMS17-BM035.</title>
        <authorList>
            <person name="Lee J.H."/>
        </authorList>
    </citation>
    <scope>NUCLEOTIDE SEQUENCE</scope>
    <source>
        <strain evidence="5">MMS17-BM035</strain>
    </source>
</reference>
<dbReference type="InterPro" id="IPR012675">
    <property type="entry name" value="Beta-grasp_dom_sf"/>
</dbReference>
<dbReference type="InterPro" id="IPR005163">
    <property type="entry name" value="Tri_helical_YiiM-like"/>
</dbReference>
<dbReference type="InterPro" id="IPR039261">
    <property type="entry name" value="FNR_nucleotide-bd"/>
</dbReference>
<dbReference type="Gene3D" id="3.10.20.30">
    <property type="match status" value="1"/>
</dbReference>
<accession>A0A940MGY5</accession>
<dbReference type="AlphaFoldDB" id="A0A940MGY5"/>
<dbReference type="SUPFAM" id="SSF50800">
    <property type="entry name" value="PK beta-barrel domain-like"/>
    <property type="match status" value="1"/>
</dbReference>
<feature type="region of interest" description="Disordered" evidence="1">
    <location>
        <begin position="214"/>
        <end position="237"/>
    </location>
</feature>
<dbReference type="PANTHER" id="PTHR30212:SF2">
    <property type="entry name" value="PROTEIN YIIM"/>
    <property type="match status" value="1"/>
</dbReference>
<dbReference type="SUPFAM" id="SSF54292">
    <property type="entry name" value="2Fe-2S ferredoxin-like"/>
    <property type="match status" value="1"/>
</dbReference>
<dbReference type="EMBL" id="JAGIQL010000058">
    <property type="protein sequence ID" value="MBP0459016.1"/>
    <property type="molecule type" value="Genomic_DNA"/>
</dbReference>
<dbReference type="PROSITE" id="PS51085">
    <property type="entry name" value="2FE2S_FER_2"/>
    <property type="match status" value="1"/>
</dbReference>
<dbReference type="GO" id="GO:0051536">
    <property type="term" value="F:iron-sulfur cluster binding"/>
    <property type="evidence" value="ECO:0007669"/>
    <property type="project" value="InterPro"/>
</dbReference>
<proteinExistence type="predicted"/>
<feature type="domain" description="2Fe-2S ferredoxin-type" evidence="2">
    <location>
        <begin position="531"/>
        <end position="613"/>
    </location>
</feature>
<dbReference type="CDD" id="cd06184">
    <property type="entry name" value="flavohem_like_fad_nad_binding"/>
    <property type="match status" value="1"/>
</dbReference>
<comment type="caution">
    <text evidence="5">The sequence shown here is derived from an EMBL/GenBank/DDBJ whole genome shotgun (WGS) entry which is preliminary data.</text>
</comment>
<dbReference type="PANTHER" id="PTHR30212">
    <property type="entry name" value="PROTEIN YIIM"/>
    <property type="match status" value="1"/>
</dbReference>
<name>A0A940MGY5_9ACTN</name>
<dbReference type="PRINTS" id="PR00409">
    <property type="entry name" value="PHDIOXRDTASE"/>
</dbReference>